<proteinExistence type="predicted"/>
<dbReference type="OrthoDB" id="1577640at2759"/>
<dbReference type="GO" id="GO:0009116">
    <property type="term" value="P:nucleoside metabolic process"/>
    <property type="evidence" value="ECO:0007669"/>
    <property type="project" value="InterPro"/>
</dbReference>
<dbReference type="GO" id="GO:0003824">
    <property type="term" value="F:catalytic activity"/>
    <property type="evidence" value="ECO:0007669"/>
    <property type="project" value="InterPro"/>
</dbReference>
<accession>W9WLD1</accession>
<name>W9WLD1_9EURO</name>
<evidence type="ECO:0000313" key="1">
    <source>
        <dbReference type="EMBL" id="EXJ68728.1"/>
    </source>
</evidence>
<dbReference type="HOGENOM" id="CLU_1959344_0_0_1"/>
<evidence type="ECO:0000313" key="2">
    <source>
        <dbReference type="Proteomes" id="UP000019471"/>
    </source>
</evidence>
<comment type="caution">
    <text evidence="1">The sequence shown here is derived from an EMBL/GenBank/DDBJ whole genome shotgun (WGS) entry which is preliminary data.</text>
</comment>
<dbReference type="AlphaFoldDB" id="W9WLD1"/>
<reference evidence="1 2" key="1">
    <citation type="submission" date="2013-03" db="EMBL/GenBank/DDBJ databases">
        <title>The Genome Sequence of Cladophialophora psammophila CBS 110553.</title>
        <authorList>
            <consortium name="The Broad Institute Genomics Platform"/>
            <person name="Cuomo C."/>
            <person name="de Hoog S."/>
            <person name="Gorbushina A."/>
            <person name="Walker B."/>
            <person name="Young S.K."/>
            <person name="Zeng Q."/>
            <person name="Gargeya S."/>
            <person name="Fitzgerald M."/>
            <person name="Haas B."/>
            <person name="Abouelleil A."/>
            <person name="Allen A.W."/>
            <person name="Alvarado L."/>
            <person name="Arachchi H.M."/>
            <person name="Berlin A.M."/>
            <person name="Chapman S.B."/>
            <person name="Gainer-Dewar J."/>
            <person name="Goldberg J."/>
            <person name="Griggs A."/>
            <person name="Gujja S."/>
            <person name="Hansen M."/>
            <person name="Howarth C."/>
            <person name="Imamovic A."/>
            <person name="Ireland A."/>
            <person name="Larimer J."/>
            <person name="McCowan C."/>
            <person name="Murphy C."/>
            <person name="Pearson M."/>
            <person name="Poon T.W."/>
            <person name="Priest M."/>
            <person name="Roberts A."/>
            <person name="Saif S."/>
            <person name="Shea T."/>
            <person name="Sisk P."/>
            <person name="Sykes S."/>
            <person name="Wortman J."/>
            <person name="Nusbaum C."/>
            <person name="Birren B."/>
        </authorList>
    </citation>
    <scope>NUCLEOTIDE SEQUENCE [LARGE SCALE GENOMIC DNA]</scope>
    <source>
        <strain evidence="1 2">CBS 110553</strain>
    </source>
</reference>
<dbReference type="EMBL" id="AMGX01000013">
    <property type="protein sequence ID" value="EXJ68728.1"/>
    <property type="molecule type" value="Genomic_DNA"/>
</dbReference>
<sequence length="128" mass="14416">MLDETHQEQRLDPRDDTQYTLGSIRDHNVVVACLSAGQIGIGAAASLATRMSAKFPSLRFGLMVGIAGRCTRRCSIRYQIRRCCCESAICGSWRNNTVRPWEILTRRFQTYPVLDSSTLPHSPSSRRL</sequence>
<gene>
    <name evidence="1" type="ORF">A1O5_08522</name>
</gene>
<dbReference type="RefSeq" id="XP_007747294.1">
    <property type="nucleotide sequence ID" value="XM_007749104.1"/>
</dbReference>
<dbReference type="InterPro" id="IPR053137">
    <property type="entry name" value="NLR-like"/>
</dbReference>
<organism evidence="1 2">
    <name type="scientific">Cladophialophora psammophila CBS 110553</name>
    <dbReference type="NCBI Taxonomy" id="1182543"/>
    <lineage>
        <taxon>Eukaryota</taxon>
        <taxon>Fungi</taxon>
        <taxon>Dikarya</taxon>
        <taxon>Ascomycota</taxon>
        <taxon>Pezizomycotina</taxon>
        <taxon>Eurotiomycetes</taxon>
        <taxon>Chaetothyriomycetidae</taxon>
        <taxon>Chaetothyriales</taxon>
        <taxon>Herpotrichiellaceae</taxon>
        <taxon>Cladophialophora</taxon>
    </lineage>
</organism>
<keyword evidence="2" id="KW-1185">Reference proteome</keyword>
<dbReference type="SUPFAM" id="SSF53167">
    <property type="entry name" value="Purine and uridine phosphorylases"/>
    <property type="match status" value="1"/>
</dbReference>
<dbReference type="PANTHER" id="PTHR46082:SF11">
    <property type="entry name" value="AAA+ ATPASE DOMAIN-CONTAINING PROTEIN-RELATED"/>
    <property type="match status" value="1"/>
</dbReference>
<dbReference type="Gene3D" id="3.40.50.1580">
    <property type="entry name" value="Nucleoside phosphorylase domain"/>
    <property type="match status" value="1"/>
</dbReference>
<dbReference type="STRING" id="1182543.W9WLD1"/>
<dbReference type="PANTHER" id="PTHR46082">
    <property type="entry name" value="ATP/GTP-BINDING PROTEIN-RELATED"/>
    <property type="match status" value="1"/>
</dbReference>
<dbReference type="GeneID" id="19193221"/>
<protein>
    <submittedName>
        <fullName evidence="1">Uncharacterized protein</fullName>
    </submittedName>
</protein>
<dbReference type="Proteomes" id="UP000019471">
    <property type="component" value="Unassembled WGS sequence"/>
</dbReference>
<dbReference type="InterPro" id="IPR035994">
    <property type="entry name" value="Nucleoside_phosphorylase_sf"/>
</dbReference>